<feature type="region of interest" description="Disordered" evidence="1">
    <location>
        <begin position="143"/>
        <end position="179"/>
    </location>
</feature>
<evidence type="ECO:0000256" key="1">
    <source>
        <dbReference type="SAM" id="MobiDB-lite"/>
    </source>
</evidence>
<keyword evidence="2" id="KW-0472">Membrane</keyword>
<protein>
    <submittedName>
        <fullName evidence="3">Uncharacterized protein</fullName>
    </submittedName>
</protein>
<dbReference type="AlphaFoldDB" id="A0A498PUF9"/>
<feature type="compositionally biased region" description="Low complexity" evidence="1">
    <location>
        <begin position="279"/>
        <end position="302"/>
    </location>
</feature>
<keyword evidence="2" id="KW-0812">Transmembrane</keyword>
<feature type="transmembrane region" description="Helical" evidence="2">
    <location>
        <begin position="41"/>
        <end position="59"/>
    </location>
</feature>
<organism evidence="3 4">
    <name type="scientific">Mycobacterium attenuatum</name>
    <dbReference type="NCBI Taxonomy" id="2341086"/>
    <lineage>
        <taxon>Bacteria</taxon>
        <taxon>Bacillati</taxon>
        <taxon>Actinomycetota</taxon>
        <taxon>Actinomycetes</taxon>
        <taxon>Mycobacteriales</taxon>
        <taxon>Mycobacteriaceae</taxon>
        <taxon>Mycobacterium</taxon>
    </lineage>
</organism>
<keyword evidence="2" id="KW-1133">Transmembrane helix</keyword>
<evidence type="ECO:0000313" key="4">
    <source>
        <dbReference type="Proteomes" id="UP000273307"/>
    </source>
</evidence>
<sequence>MSKPSCDSNPKHSRCAVEAQEICAPEQRAKSQRAKLRRQRVAMAALGALALTGGITAGLDATAKSSEVNPGQLALTLTGHDGLKLGTGDGDDQGFSSPWEPSRDDRNNTSNDNNNNIPNEMQLYNITGDTDFPVGTYNGEVAPTVNANNGMSDSSASETYTNPFSNNDNNNNSNNNNDYEMNNLTFQVPEGWTTDPPNSPLIASVFGIEGKDAYGNDAGTTIYPDNADEIDLNLPPMGDFNSSITYGNRTIDNPYYDNSGNDNSTGLPAVSAGPAVAPNGNSNNNNNDTNSDTASDSDSGSW</sequence>
<feature type="compositionally biased region" description="Low complexity" evidence="1">
    <location>
        <begin position="165"/>
        <end position="178"/>
    </location>
</feature>
<reference evidence="3 4" key="1">
    <citation type="submission" date="2018-09" db="EMBL/GenBank/DDBJ databases">
        <authorList>
            <person name="Tagini F."/>
        </authorList>
    </citation>
    <scope>NUCLEOTIDE SEQUENCE [LARGE SCALE GENOMIC DNA]</scope>
    <source>
        <strain evidence="3 4">MK136</strain>
    </source>
</reference>
<gene>
    <name evidence="3" type="ORF">LAUMK136_01142</name>
</gene>
<feature type="region of interest" description="Disordered" evidence="1">
    <location>
        <begin position="84"/>
        <end position="121"/>
    </location>
</feature>
<feature type="compositionally biased region" description="Polar residues" evidence="1">
    <location>
        <begin position="145"/>
        <end position="164"/>
    </location>
</feature>
<feature type="compositionally biased region" description="Polar residues" evidence="1">
    <location>
        <begin position="255"/>
        <end position="266"/>
    </location>
</feature>
<evidence type="ECO:0000256" key="2">
    <source>
        <dbReference type="SAM" id="Phobius"/>
    </source>
</evidence>
<keyword evidence="4" id="KW-1185">Reference proteome</keyword>
<dbReference type="OrthoDB" id="9996930at2"/>
<proteinExistence type="predicted"/>
<accession>A0A498PUF9</accession>
<dbReference type="RefSeq" id="WP_136624817.1">
    <property type="nucleotide sequence ID" value="NZ_UPHP01000026.1"/>
</dbReference>
<dbReference type="Proteomes" id="UP000273307">
    <property type="component" value="Unassembled WGS sequence"/>
</dbReference>
<dbReference type="EMBL" id="UPHP01000026">
    <property type="protein sequence ID" value="VBA35779.1"/>
    <property type="molecule type" value="Genomic_DNA"/>
</dbReference>
<evidence type="ECO:0000313" key="3">
    <source>
        <dbReference type="EMBL" id="VBA35779.1"/>
    </source>
</evidence>
<name>A0A498PUF9_9MYCO</name>
<feature type="region of interest" description="Disordered" evidence="1">
    <location>
        <begin position="255"/>
        <end position="302"/>
    </location>
</feature>